<feature type="domain" description="Glycosyl transferase family 1" evidence="1">
    <location>
        <begin position="191"/>
        <end position="351"/>
    </location>
</feature>
<feature type="domain" description="Glycosyltransferase subfamily 4-like N-terminal" evidence="2">
    <location>
        <begin position="15"/>
        <end position="181"/>
    </location>
</feature>
<reference evidence="3" key="1">
    <citation type="submission" date="2020-10" db="EMBL/GenBank/DDBJ databases">
        <authorList>
            <person name="Gilroy R."/>
        </authorList>
    </citation>
    <scope>NUCLEOTIDE SEQUENCE</scope>
    <source>
        <strain evidence="3">CHK186-9395</strain>
    </source>
</reference>
<gene>
    <name evidence="3" type="ORF">IAA62_03010</name>
</gene>
<sequence length="382" mass="44155">MNITIISDVFGKENNGTTITIRRLIDGLKKRGHNVTLVSTFKTKEKGYITLERRHFGIFDNYITNKNHVELAKPDKKILTEAIKNSDIVHIVLPFKTGVLASKICKELCVPFTTAFHCQPENFSGNIGLQNLPFLNRYLYFRFKNKLYKRASRVHCPSQFIANELKKHGYKTKNYVISNGVIPIFKKMNVKKPKNLKNKFVILYVARFSKEKMHKILLKAAALSKYKENLHLIFAGCGPLKEKFKTYAKTHNVSLELNFYNKETLAKVINYSDLYVHPSEIEIEAISCLEALSCGLVPVISNSKRSATTQFALSKKNLFENRNSKDLASKIDYFIENPMEKEKLSKKYVYYSKQFSIDNSIDKMIKMFEDEINESKTSKRRK</sequence>
<proteinExistence type="predicted"/>
<evidence type="ECO:0000313" key="4">
    <source>
        <dbReference type="Proteomes" id="UP000886861"/>
    </source>
</evidence>
<dbReference type="PANTHER" id="PTHR45947:SF3">
    <property type="entry name" value="SULFOQUINOVOSYL TRANSFERASE SQD2"/>
    <property type="match status" value="1"/>
</dbReference>
<dbReference type="GO" id="GO:0016757">
    <property type="term" value="F:glycosyltransferase activity"/>
    <property type="evidence" value="ECO:0007669"/>
    <property type="project" value="InterPro"/>
</dbReference>
<dbReference type="Pfam" id="PF13439">
    <property type="entry name" value="Glyco_transf_4"/>
    <property type="match status" value="1"/>
</dbReference>
<dbReference type="InterPro" id="IPR050194">
    <property type="entry name" value="Glycosyltransferase_grp1"/>
</dbReference>
<organism evidence="3 4">
    <name type="scientific">Candidatus Caccopulliclostridium gallistercoris</name>
    <dbReference type="NCBI Taxonomy" id="2840719"/>
    <lineage>
        <taxon>Bacteria</taxon>
        <taxon>Bacillati</taxon>
        <taxon>Bacillota</taxon>
        <taxon>Clostridia</taxon>
        <taxon>Candidatus Caccopulliclostridium</taxon>
    </lineage>
</organism>
<dbReference type="InterPro" id="IPR001296">
    <property type="entry name" value="Glyco_trans_1"/>
</dbReference>
<dbReference type="AlphaFoldDB" id="A0A9D1NES4"/>
<dbReference type="InterPro" id="IPR028098">
    <property type="entry name" value="Glyco_trans_4-like_N"/>
</dbReference>
<dbReference type="Proteomes" id="UP000886861">
    <property type="component" value="Unassembled WGS sequence"/>
</dbReference>
<reference evidence="3" key="2">
    <citation type="journal article" date="2021" name="PeerJ">
        <title>Extensive microbial diversity within the chicken gut microbiome revealed by metagenomics and culture.</title>
        <authorList>
            <person name="Gilroy R."/>
            <person name="Ravi A."/>
            <person name="Getino M."/>
            <person name="Pursley I."/>
            <person name="Horton D.L."/>
            <person name="Alikhan N.F."/>
            <person name="Baker D."/>
            <person name="Gharbi K."/>
            <person name="Hall N."/>
            <person name="Watson M."/>
            <person name="Adriaenssens E.M."/>
            <person name="Foster-Nyarko E."/>
            <person name="Jarju S."/>
            <person name="Secka A."/>
            <person name="Antonio M."/>
            <person name="Oren A."/>
            <person name="Chaudhuri R.R."/>
            <person name="La Ragione R."/>
            <person name="Hildebrand F."/>
            <person name="Pallen M.J."/>
        </authorList>
    </citation>
    <scope>NUCLEOTIDE SEQUENCE</scope>
    <source>
        <strain evidence="3">CHK186-9395</strain>
    </source>
</reference>
<protein>
    <submittedName>
        <fullName evidence="3">Glycosyltransferase</fullName>
    </submittedName>
</protein>
<comment type="caution">
    <text evidence="3">The sequence shown here is derived from an EMBL/GenBank/DDBJ whole genome shotgun (WGS) entry which is preliminary data.</text>
</comment>
<name>A0A9D1NES4_9FIRM</name>
<evidence type="ECO:0000313" key="3">
    <source>
        <dbReference type="EMBL" id="HIV01505.1"/>
    </source>
</evidence>
<dbReference type="PANTHER" id="PTHR45947">
    <property type="entry name" value="SULFOQUINOVOSYL TRANSFERASE SQD2"/>
    <property type="match status" value="1"/>
</dbReference>
<evidence type="ECO:0000259" key="2">
    <source>
        <dbReference type="Pfam" id="PF13439"/>
    </source>
</evidence>
<dbReference type="EMBL" id="DVOJ01000010">
    <property type="protein sequence ID" value="HIV01505.1"/>
    <property type="molecule type" value="Genomic_DNA"/>
</dbReference>
<dbReference type="Gene3D" id="3.40.50.2000">
    <property type="entry name" value="Glycogen Phosphorylase B"/>
    <property type="match status" value="2"/>
</dbReference>
<accession>A0A9D1NES4</accession>
<evidence type="ECO:0000259" key="1">
    <source>
        <dbReference type="Pfam" id="PF00534"/>
    </source>
</evidence>
<dbReference type="Pfam" id="PF00534">
    <property type="entry name" value="Glycos_transf_1"/>
    <property type="match status" value="1"/>
</dbReference>
<dbReference type="SUPFAM" id="SSF53756">
    <property type="entry name" value="UDP-Glycosyltransferase/glycogen phosphorylase"/>
    <property type="match status" value="1"/>
</dbReference>